<dbReference type="EMBL" id="CAJPWZ010003335">
    <property type="protein sequence ID" value="CAG2257939.1"/>
    <property type="molecule type" value="Genomic_DNA"/>
</dbReference>
<dbReference type="Gene3D" id="3.10.120.10">
    <property type="entry name" value="Cytochrome b5-like heme/steroid binding domain"/>
    <property type="match status" value="1"/>
</dbReference>
<evidence type="ECO:0000256" key="7">
    <source>
        <dbReference type="ARBA" id="ARBA00023273"/>
    </source>
</evidence>
<dbReference type="OrthoDB" id="260091at2759"/>
<evidence type="ECO:0000256" key="5">
    <source>
        <dbReference type="ARBA" id="ARBA00023004"/>
    </source>
</evidence>
<accession>A0A8S3VQT9</accession>
<evidence type="ECO:0000256" key="8">
    <source>
        <dbReference type="ARBA" id="ARBA00038168"/>
    </source>
</evidence>
<evidence type="ECO:0000259" key="11">
    <source>
        <dbReference type="PROSITE" id="PS50255"/>
    </source>
</evidence>
<dbReference type="PANTHER" id="PTHR21281">
    <property type="entry name" value="CYTOCHROME B5 DOMAIN-CONTAINING PROTEIN 1"/>
    <property type="match status" value="1"/>
</dbReference>
<evidence type="ECO:0000256" key="6">
    <source>
        <dbReference type="ARBA" id="ARBA00023212"/>
    </source>
</evidence>
<keyword evidence="4" id="KW-0479">Metal-binding</keyword>
<dbReference type="InterPro" id="IPR052320">
    <property type="entry name" value="Cytochrome_b5_domain"/>
</dbReference>
<keyword evidence="5" id="KW-0408">Iron</keyword>
<dbReference type="SUPFAM" id="SSF55856">
    <property type="entry name" value="Cytochrome b5-like heme/steroid binding domain"/>
    <property type="match status" value="1"/>
</dbReference>
<keyword evidence="2" id="KW-0963">Cytoplasm</keyword>
<dbReference type="PANTHER" id="PTHR21281:SF0">
    <property type="entry name" value="CYTOCHROME B5 DOMAIN-CONTAINING PROTEIN 1"/>
    <property type="match status" value="1"/>
</dbReference>
<evidence type="ECO:0000256" key="1">
    <source>
        <dbReference type="ARBA" id="ARBA00004430"/>
    </source>
</evidence>
<dbReference type="PROSITE" id="PS50255">
    <property type="entry name" value="CYTOCHROME_B5_2"/>
    <property type="match status" value="1"/>
</dbReference>
<name>A0A8S3VQT9_MYTED</name>
<keyword evidence="13" id="KW-1185">Reference proteome</keyword>
<dbReference type="InterPro" id="IPR036400">
    <property type="entry name" value="Cyt_B5-like_heme/steroid_sf"/>
</dbReference>
<evidence type="ECO:0000256" key="10">
    <source>
        <dbReference type="ARBA" id="ARBA00046139"/>
    </source>
</evidence>
<evidence type="ECO:0000313" key="13">
    <source>
        <dbReference type="Proteomes" id="UP000683360"/>
    </source>
</evidence>
<dbReference type="Proteomes" id="UP000683360">
    <property type="component" value="Unassembled WGS sequence"/>
</dbReference>
<evidence type="ECO:0000256" key="9">
    <source>
        <dbReference type="ARBA" id="ARBA00040649"/>
    </source>
</evidence>
<keyword evidence="6" id="KW-0206">Cytoskeleton</keyword>
<evidence type="ECO:0000256" key="4">
    <source>
        <dbReference type="ARBA" id="ARBA00022723"/>
    </source>
</evidence>
<comment type="caution">
    <text evidence="12">The sequence shown here is derived from an EMBL/GenBank/DDBJ whole genome shotgun (WGS) entry which is preliminary data.</text>
</comment>
<reference evidence="12" key="1">
    <citation type="submission" date="2021-03" db="EMBL/GenBank/DDBJ databases">
        <authorList>
            <person name="Bekaert M."/>
        </authorList>
    </citation>
    <scope>NUCLEOTIDE SEQUENCE</scope>
</reference>
<dbReference type="GO" id="GO:0046872">
    <property type="term" value="F:metal ion binding"/>
    <property type="evidence" value="ECO:0007669"/>
    <property type="project" value="UniProtKB-KW"/>
</dbReference>
<evidence type="ECO:0000256" key="3">
    <source>
        <dbReference type="ARBA" id="ARBA00022617"/>
    </source>
</evidence>
<feature type="domain" description="Cytochrome b5 heme-binding" evidence="11">
    <location>
        <begin position="4"/>
        <end position="70"/>
    </location>
</feature>
<organism evidence="12 13">
    <name type="scientific">Mytilus edulis</name>
    <name type="common">Blue mussel</name>
    <dbReference type="NCBI Taxonomy" id="6550"/>
    <lineage>
        <taxon>Eukaryota</taxon>
        <taxon>Metazoa</taxon>
        <taxon>Spiralia</taxon>
        <taxon>Lophotrochozoa</taxon>
        <taxon>Mollusca</taxon>
        <taxon>Bivalvia</taxon>
        <taxon>Autobranchia</taxon>
        <taxon>Pteriomorphia</taxon>
        <taxon>Mytilida</taxon>
        <taxon>Mytiloidea</taxon>
        <taxon>Mytilidae</taxon>
        <taxon>Mytilinae</taxon>
        <taxon>Mytilus</taxon>
    </lineage>
</organism>
<evidence type="ECO:0000256" key="2">
    <source>
        <dbReference type="ARBA" id="ARBA00022490"/>
    </source>
</evidence>
<proteinExistence type="inferred from homology"/>
<dbReference type="GO" id="GO:0005930">
    <property type="term" value="C:axoneme"/>
    <property type="evidence" value="ECO:0007669"/>
    <property type="project" value="UniProtKB-SubCell"/>
</dbReference>
<dbReference type="AlphaFoldDB" id="A0A8S3VQT9"/>
<dbReference type="InterPro" id="IPR001199">
    <property type="entry name" value="Cyt_B5-like_heme/steroid-bd"/>
</dbReference>
<keyword evidence="3" id="KW-0349">Heme</keyword>
<sequence length="215" mass="24935">MGRPKYFTPKEVAVHNTVDDLWVSFLGKVYNLTPLCEKYKGDVLLKPIIQAAGGDISHWFNPKTKDIRTHVDPQTGCEIPYCPNGRFVHIPPPYPDSFWANDFGRPWWKDDSYLVGILSQKTRKVKIINTLTSQDHVIEVCSEEIMTEILERYLKYNAHAASYTWKYDSRNLVMGSTLEENGIEDEDEEFYKLSMNDDTFLQAIHLYFNDDLTEA</sequence>
<comment type="subcellular location">
    <subcellularLocation>
        <location evidence="1">Cytoplasm</location>
        <location evidence="1">Cytoskeleton</location>
        <location evidence="1">Cilium axoneme</location>
    </subcellularLocation>
</comment>
<comment type="similarity">
    <text evidence="8">Belongs to the cytochrome b5 family.</text>
</comment>
<evidence type="ECO:0000313" key="12">
    <source>
        <dbReference type="EMBL" id="CAG2257939.1"/>
    </source>
</evidence>
<dbReference type="SMART" id="SM01117">
    <property type="entry name" value="Cyt-b5"/>
    <property type="match status" value="1"/>
</dbReference>
<dbReference type="Pfam" id="PF00173">
    <property type="entry name" value="Cyt-b5"/>
    <property type="match status" value="1"/>
</dbReference>
<gene>
    <name evidence="12" type="ORF">MEDL_69275</name>
</gene>
<protein>
    <recommendedName>
        <fullName evidence="9">Cytochrome b5 domain-containing protein 1</fullName>
    </recommendedName>
</protein>
<keyword evidence="7" id="KW-0966">Cell projection</keyword>
<comment type="function">
    <text evidence="10">Radial spoke stalk protein that binds heme under oxidizing conditions. Required for the coordinated beating of multiple cilia maybe by functioning in a redox signaling pathway.</text>
</comment>